<feature type="domain" description="RRM" evidence="2">
    <location>
        <begin position="42"/>
        <end position="91"/>
    </location>
</feature>
<proteinExistence type="predicted"/>
<evidence type="ECO:0000259" key="2">
    <source>
        <dbReference type="Pfam" id="PF00076"/>
    </source>
</evidence>
<dbReference type="InterPro" id="IPR012677">
    <property type="entry name" value="Nucleotide-bd_a/b_plait_sf"/>
</dbReference>
<reference evidence="3" key="1">
    <citation type="submission" date="2018-11" db="EMBL/GenBank/DDBJ databases">
        <title>Henneguya salminicola genome and transcriptome.</title>
        <authorList>
            <person name="Yahalomi D."/>
            <person name="Atkinson S.D."/>
            <person name="Neuhof M."/>
            <person name="Chang E.S."/>
            <person name="Philippe H."/>
            <person name="Cartwright P."/>
            <person name="Bartholomew J.L."/>
            <person name="Huchon D."/>
        </authorList>
    </citation>
    <scope>NUCLEOTIDE SEQUENCE</scope>
    <source>
        <strain evidence="3">Hz1</strain>
        <tissue evidence="3">Whole</tissue>
    </source>
</reference>
<sequence length="158" mass="18577">MPARNSENPHLTQDYSNSPYKRYKRLGSRNYRHIYPPSTTLHVSNITHDMTLKDIKDLFSKVAGVNVDNVESLRDIKGQAFVFMNTLTDAIYGLMVCVVFISKSKLFFFKYRRNFTTIFFQIPVNSRFPSRKVKILPLHHINQNIQGVEEQVFHKIFY</sequence>
<dbReference type="Gene3D" id="3.30.70.330">
    <property type="match status" value="1"/>
</dbReference>
<keyword evidence="1" id="KW-0812">Transmembrane</keyword>
<evidence type="ECO:0000313" key="3">
    <source>
        <dbReference type="EMBL" id="NDJ93662.1"/>
    </source>
</evidence>
<dbReference type="SUPFAM" id="SSF54928">
    <property type="entry name" value="RNA-binding domain, RBD"/>
    <property type="match status" value="1"/>
</dbReference>
<dbReference type="Pfam" id="PF00076">
    <property type="entry name" value="RRM_1"/>
    <property type="match status" value="1"/>
</dbReference>
<dbReference type="InterPro" id="IPR000504">
    <property type="entry name" value="RRM_dom"/>
</dbReference>
<protein>
    <submittedName>
        <fullName evidence="3">Polypyrimidine tract-binding protein 3 (Trinotate prediction)</fullName>
    </submittedName>
</protein>
<dbReference type="InterPro" id="IPR035979">
    <property type="entry name" value="RBD_domain_sf"/>
</dbReference>
<organism evidence="3">
    <name type="scientific">Henneguya salminicola</name>
    <name type="common">Myxosporean</name>
    <dbReference type="NCBI Taxonomy" id="69463"/>
    <lineage>
        <taxon>Eukaryota</taxon>
        <taxon>Metazoa</taxon>
        <taxon>Cnidaria</taxon>
        <taxon>Myxozoa</taxon>
        <taxon>Myxosporea</taxon>
        <taxon>Bivalvulida</taxon>
        <taxon>Platysporina</taxon>
        <taxon>Myxobolidae</taxon>
        <taxon>Henneguya</taxon>
    </lineage>
</organism>
<feature type="transmembrane region" description="Helical" evidence="1">
    <location>
        <begin position="80"/>
        <end position="102"/>
    </location>
</feature>
<evidence type="ECO:0000256" key="1">
    <source>
        <dbReference type="SAM" id="Phobius"/>
    </source>
</evidence>
<keyword evidence="1" id="KW-1133">Transmembrane helix</keyword>
<dbReference type="GO" id="GO:0003723">
    <property type="term" value="F:RNA binding"/>
    <property type="evidence" value="ECO:0007669"/>
    <property type="project" value="InterPro"/>
</dbReference>
<dbReference type="EMBL" id="GHBP01004473">
    <property type="protein sequence ID" value="NDJ93662.1"/>
    <property type="molecule type" value="Transcribed_RNA"/>
</dbReference>
<keyword evidence="1" id="KW-0472">Membrane</keyword>
<accession>A0A6G3MHZ4</accession>
<dbReference type="AlphaFoldDB" id="A0A6G3MHZ4"/>
<name>A0A6G3MHZ4_HENSL</name>